<feature type="compositionally biased region" description="Polar residues" evidence="1">
    <location>
        <begin position="83"/>
        <end position="94"/>
    </location>
</feature>
<dbReference type="GeneID" id="55528592"/>
<gene>
    <name evidence="2" type="ORF">C2L64_09585</name>
</gene>
<evidence type="ECO:0000256" key="1">
    <source>
        <dbReference type="SAM" id="MobiDB-lite"/>
    </source>
</evidence>
<accession>A0AAN1J750</accession>
<reference evidence="2 3" key="1">
    <citation type="submission" date="2018-01" db="EMBL/GenBank/DDBJ databases">
        <title>Species boundaries and ecological features among Paraburkholderia terrae DSMZ17804T, P. hospita DSMZ17164T and P. caribensis DSMZ13236T.</title>
        <authorList>
            <person name="Pratama A.A."/>
        </authorList>
    </citation>
    <scope>NUCLEOTIDE SEQUENCE [LARGE SCALE GENOMIC DNA]</scope>
    <source>
        <strain evidence="2 3">DSM 17164</strain>
    </source>
</reference>
<dbReference type="KEGG" id="phs:C2L64_09585"/>
<evidence type="ECO:0000313" key="3">
    <source>
        <dbReference type="Proteomes" id="UP000236649"/>
    </source>
</evidence>
<sequence>MGALMASGIGAMASRSFGGDVVTIGDDRPRTSSVSSALRRYVSRKLSRSSRNHMPHTGLKEQERAKRFYMVDTHPNGEKRSAPTMQQHSSTWFF</sequence>
<name>A0AAN1J750_9BURK</name>
<dbReference type="EMBL" id="CP026105">
    <property type="protein sequence ID" value="AUT68548.1"/>
    <property type="molecule type" value="Genomic_DNA"/>
</dbReference>
<dbReference type="Proteomes" id="UP000236649">
    <property type="component" value="Chromosome 1"/>
</dbReference>
<feature type="compositionally biased region" description="Basic residues" evidence="1">
    <location>
        <begin position="41"/>
        <end position="54"/>
    </location>
</feature>
<dbReference type="AlphaFoldDB" id="A0AAN1J750"/>
<evidence type="ECO:0000313" key="2">
    <source>
        <dbReference type="EMBL" id="AUT68548.1"/>
    </source>
</evidence>
<organism evidence="2 3">
    <name type="scientific">Paraburkholderia hospita</name>
    <dbReference type="NCBI Taxonomy" id="169430"/>
    <lineage>
        <taxon>Bacteria</taxon>
        <taxon>Pseudomonadati</taxon>
        <taxon>Pseudomonadota</taxon>
        <taxon>Betaproteobacteria</taxon>
        <taxon>Burkholderiales</taxon>
        <taxon>Burkholderiaceae</taxon>
        <taxon>Paraburkholderia</taxon>
    </lineage>
</organism>
<protein>
    <submittedName>
        <fullName evidence="2">Uncharacterized protein</fullName>
    </submittedName>
</protein>
<dbReference type="RefSeq" id="WP_090838927.1">
    <property type="nucleotide sequence ID" value="NZ_CADFGJ010000009.1"/>
</dbReference>
<feature type="region of interest" description="Disordered" evidence="1">
    <location>
        <begin position="24"/>
        <end position="94"/>
    </location>
</feature>
<proteinExistence type="predicted"/>